<proteinExistence type="predicted"/>
<evidence type="ECO:0000313" key="2">
    <source>
        <dbReference type="Proteomes" id="UP000708208"/>
    </source>
</evidence>
<dbReference type="OrthoDB" id="8057979at2759"/>
<dbReference type="Proteomes" id="UP000708208">
    <property type="component" value="Unassembled WGS sequence"/>
</dbReference>
<keyword evidence="2" id="KW-1185">Reference proteome</keyword>
<dbReference type="AlphaFoldDB" id="A0A8J2JYB4"/>
<name>A0A8J2JYB4_9HEXA</name>
<evidence type="ECO:0000313" key="1">
    <source>
        <dbReference type="EMBL" id="CAG7726847.1"/>
    </source>
</evidence>
<gene>
    <name evidence="1" type="ORF">AFUS01_LOCUS15730</name>
</gene>
<protein>
    <recommendedName>
        <fullName evidence="3">Integrase zinc-binding domain-containing protein</fullName>
    </recommendedName>
</protein>
<organism evidence="1 2">
    <name type="scientific">Allacma fusca</name>
    <dbReference type="NCBI Taxonomy" id="39272"/>
    <lineage>
        <taxon>Eukaryota</taxon>
        <taxon>Metazoa</taxon>
        <taxon>Ecdysozoa</taxon>
        <taxon>Arthropoda</taxon>
        <taxon>Hexapoda</taxon>
        <taxon>Collembola</taxon>
        <taxon>Symphypleona</taxon>
        <taxon>Sminthuridae</taxon>
        <taxon>Allacma</taxon>
    </lineage>
</organism>
<evidence type="ECO:0008006" key="3">
    <source>
        <dbReference type="Google" id="ProtNLM"/>
    </source>
</evidence>
<reference evidence="1" key="1">
    <citation type="submission" date="2021-06" db="EMBL/GenBank/DDBJ databases">
        <authorList>
            <person name="Hodson N. C."/>
            <person name="Mongue J. A."/>
            <person name="Jaron S. K."/>
        </authorList>
    </citation>
    <scope>NUCLEOTIDE SEQUENCE</scope>
</reference>
<feature type="non-terminal residue" evidence="1">
    <location>
        <position position="1"/>
    </location>
</feature>
<accession>A0A8J2JYB4</accession>
<dbReference type="EMBL" id="CAJVCH010140749">
    <property type="protein sequence ID" value="CAG7726847.1"/>
    <property type="molecule type" value="Genomic_DNA"/>
</dbReference>
<comment type="caution">
    <text evidence="1">The sequence shown here is derived from an EMBL/GenBank/DDBJ whole genome shotgun (WGS) entry which is preliminary data.</text>
</comment>
<sequence>RLGGRLRQADLPYDRRHPVLLPRHHVTDLIVQQQHILTKHGDTQLIFTMVQQYYSIIRRKSLDQRIIRSCKICLLNRAQ</sequence>